<feature type="region of interest" description="Disordered" evidence="1">
    <location>
        <begin position="343"/>
        <end position="373"/>
    </location>
</feature>
<sequence length="373" mass="42224">MDNGTRKIIVEALQNLEDRIPVAIYGVKGICFECGPFEWDTHTVFGQAAEAHYRRSLEDIQPGTSPFFHDQWQCSFSGIDFVEVRLLAMTNNTPPIELLLNEIRSLIDDSVANFASLPFTLHRQIEIPPDHPKGESRVPQRRVRRRSGTGTVVTEFDSTPEFIRDPASHLDGVDSPIWYFDLVIRDLKQCLLHAHELEQQRKAIMPEASEDALVDSQTPPKPDKDKKRSGKGGQKGEKYVHSLIISAAFTEHHNYPGGEINYEPVVLAKMSRDLSEGLKRSKKPRGSDEKEEVSKSSTITKTTILRFLERQGFSSHSEYKKFCEDRHETKLTRFLDEISGEGIGLKEQSNRGTQLDTIKDEHGSPSEDEEHGS</sequence>
<feature type="region of interest" description="Disordered" evidence="1">
    <location>
        <begin position="126"/>
        <end position="151"/>
    </location>
</feature>
<feature type="region of interest" description="Disordered" evidence="1">
    <location>
        <begin position="209"/>
        <end position="236"/>
    </location>
</feature>
<dbReference type="EMBL" id="ANMO01000216">
    <property type="protein sequence ID" value="EMB14579.1"/>
    <property type="molecule type" value="Genomic_DNA"/>
</dbReference>
<comment type="caution">
    <text evidence="2">The sequence shown here is derived from an EMBL/GenBank/DDBJ whole genome shotgun (WGS) entry which is preliminary data.</text>
</comment>
<reference evidence="2" key="2">
    <citation type="journal article" date="2013" name="Mar. Genomics">
        <title>Expression of sulfatases in Rhodopirellula baltica and the diversity of sulfatases in the genus Rhodopirellula.</title>
        <authorList>
            <person name="Wegner C.E."/>
            <person name="Richter-Heitmann T."/>
            <person name="Klindworth A."/>
            <person name="Klockow C."/>
            <person name="Richter M."/>
            <person name="Achstetter T."/>
            <person name="Glockner F.O."/>
            <person name="Harder J."/>
        </authorList>
    </citation>
    <scope>NUCLEOTIDE SEQUENCE [LARGE SCALE GENOMIC DNA]</scope>
    <source>
        <strain evidence="2">6C</strain>
    </source>
</reference>
<name>M2AX83_9BACT</name>
<dbReference type="PATRIC" id="fig|1263867.3.peg.5358"/>
<reference evidence="2" key="1">
    <citation type="submission" date="2012-11" db="EMBL/GenBank/DDBJ databases">
        <title>Permanent draft genomes of Rhodopirellula europaea strain SH398 and 6C.</title>
        <authorList>
            <person name="Richter M."/>
            <person name="Richter-Heitmann T."/>
            <person name="Frank C."/>
            <person name="Harder J."/>
            <person name="Glockner F.O."/>
        </authorList>
    </citation>
    <scope>NUCLEOTIDE SEQUENCE</scope>
    <source>
        <strain evidence="2">6C</strain>
    </source>
</reference>
<keyword evidence="3" id="KW-1185">Reference proteome</keyword>
<accession>M2AX83</accession>
<protein>
    <submittedName>
        <fullName evidence="2">Uncharacterized protein</fullName>
    </submittedName>
</protein>
<dbReference type="Proteomes" id="UP000011529">
    <property type="component" value="Unassembled WGS sequence"/>
</dbReference>
<evidence type="ECO:0000313" key="2">
    <source>
        <dbReference type="EMBL" id="EMB14579.1"/>
    </source>
</evidence>
<feature type="region of interest" description="Disordered" evidence="1">
    <location>
        <begin position="276"/>
        <end position="298"/>
    </location>
</feature>
<dbReference type="RefSeq" id="WP_008660711.1">
    <property type="nucleotide sequence ID" value="NZ_ANMO01000216.1"/>
</dbReference>
<feature type="compositionally biased region" description="Basic and acidic residues" evidence="1">
    <location>
        <begin position="126"/>
        <end position="138"/>
    </location>
</feature>
<evidence type="ECO:0000313" key="3">
    <source>
        <dbReference type="Proteomes" id="UP000011529"/>
    </source>
</evidence>
<dbReference type="AlphaFoldDB" id="M2AX83"/>
<feature type="compositionally biased region" description="Basic and acidic residues" evidence="1">
    <location>
        <begin position="357"/>
        <end position="373"/>
    </location>
</feature>
<feature type="compositionally biased region" description="Basic and acidic residues" evidence="1">
    <location>
        <begin position="276"/>
        <end position="294"/>
    </location>
</feature>
<organism evidence="2 3">
    <name type="scientific">Rhodopirellula europaea 6C</name>
    <dbReference type="NCBI Taxonomy" id="1263867"/>
    <lineage>
        <taxon>Bacteria</taxon>
        <taxon>Pseudomonadati</taxon>
        <taxon>Planctomycetota</taxon>
        <taxon>Planctomycetia</taxon>
        <taxon>Pirellulales</taxon>
        <taxon>Pirellulaceae</taxon>
        <taxon>Rhodopirellula</taxon>
    </lineage>
</organism>
<evidence type="ECO:0000256" key="1">
    <source>
        <dbReference type="SAM" id="MobiDB-lite"/>
    </source>
</evidence>
<proteinExistence type="predicted"/>
<gene>
    <name evidence="2" type="ORF">RE6C_05001</name>
</gene>